<gene>
    <name evidence="1" type="ORF">K443DRAFT_75727</name>
</gene>
<reference evidence="1 2" key="1">
    <citation type="submission" date="2014-04" db="EMBL/GenBank/DDBJ databases">
        <authorList>
            <consortium name="DOE Joint Genome Institute"/>
            <person name="Kuo A."/>
            <person name="Kohler A."/>
            <person name="Nagy L.G."/>
            <person name="Floudas D."/>
            <person name="Copeland A."/>
            <person name="Barry K.W."/>
            <person name="Cichocki N."/>
            <person name="Veneault-Fourrey C."/>
            <person name="LaButti K."/>
            <person name="Lindquist E.A."/>
            <person name="Lipzen A."/>
            <person name="Lundell T."/>
            <person name="Morin E."/>
            <person name="Murat C."/>
            <person name="Sun H."/>
            <person name="Tunlid A."/>
            <person name="Henrissat B."/>
            <person name="Grigoriev I.V."/>
            <person name="Hibbett D.S."/>
            <person name="Martin F."/>
            <person name="Nordberg H.P."/>
            <person name="Cantor M.N."/>
            <person name="Hua S.X."/>
        </authorList>
    </citation>
    <scope>NUCLEOTIDE SEQUENCE [LARGE SCALE GENOMIC DNA]</scope>
    <source>
        <strain evidence="1 2">LaAM-08-1</strain>
    </source>
</reference>
<evidence type="ECO:0000313" key="2">
    <source>
        <dbReference type="Proteomes" id="UP000054477"/>
    </source>
</evidence>
<feature type="non-terminal residue" evidence="1">
    <location>
        <position position="1"/>
    </location>
</feature>
<dbReference type="Proteomes" id="UP000054477">
    <property type="component" value="Unassembled WGS sequence"/>
</dbReference>
<organism evidence="1 2">
    <name type="scientific">Laccaria amethystina LaAM-08-1</name>
    <dbReference type="NCBI Taxonomy" id="1095629"/>
    <lineage>
        <taxon>Eukaryota</taxon>
        <taxon>Fungi</taxon>
        <taxon>Dikarya</taxon>
        <taxon>Basidiomycota</taxon>
        <taxon>Agaricomycotina</taxon>
        <taxon>Agaricomycetes</taxon>
        <taxon>Agaricomycetidae</taxon>
        <taxon>Agaricales</taxon>
        <taxon>Agaricineae</taxon>
        <taxon>Hydnangiaceae</taxon>
        <taxon>Laccaria</taxon>
    </lineage>
</organism>
<proteinExistence type="predicted"/>
<feature type="non-terminal residue" evidence="1">
    <location>
        <position position="108"/>
    </location>
</feature>
<name>A0A0C9XCA3_9AGAR</name>
<sequence length="108" mass="12491">GGRHKIRPESYKLNVYGPRSFFKAYKDTPRSKGMSGSLIVVFPIGPSRRWSLTFRRKGEEWTFDSGAITSTEETPSIAYIAYYSDVEYEVNLVTLGFRVTLTYNLYWD</sequence>
<accession>A0A0C9XCA3</accession>
<evidence type="ECO:0000313" key="1">
    <source>
        <dbReference type="EMBL" id="KIJ99158.1"/>
    </source>
</evidence>
<dbReference type="OrthoDB" id="27483at2759"/>
<dbReference type="PANTHER" id="PTHR33099:SF7">
    <property type="entry name" value="MYND-TYPE DOMAIN-CONTAINING PROTEIN"/>
    <property type="match status" value="1"/>
</dbReference>
<dbReference type="EMBL" id="KN838652">
    <property type="protein sequence ID" value="KIJ99158.1"/>
    <property type="molecule type" value="Genomic_DNA"/>
</dbReference>
<dbReference type="AlphaFoldDB" id="A0A0C9XCA3"/>
<reference evidence="2" key="2">
    <citation type="submission" date="2015-01" db="EMBL/GenBank/DDBJ databases">
        <title>Evolutionary Origins and Diversification of the Mycorrhizal Mutualists.</title>
        <authorList>
            <consortium name="DOE Joint Genome Institute"/>
            <consortium name="Mycorrhizal Genomics Consortium"/>
            <person name="Kohler A."/>
            <person name="Kuo A."/>
            <person name="Nagy L.G."/>
            <person name="Floudas D."/>
            <person name="Copeland A."/>
            <person name="Barry K.W."/>
            <person name="Cichocki N."/>
            <person name="Veneault-Fourrey C."/>
            <person name="LaButti K."/>
            <person name="Lindquist E.A."/>
            <person name="Lipzen A."/>
            <person name="Lundell T."/>
            <person name="Morin E."/>
            <person name="Murat C."/>
            <person name="Riley R."/>
            <person name="Ohm R."/>
            <person name="Sun H."/>
            <person name="Tunlid A."/>
            <person name="Henrissat B."/>
            <person name="Grigoriev I.V."/>
            <person name="Hibbett D.S."/>
            <person name="Martin F."/>
        </authorList>
    </citation>
    <scope>NUCLEOTIDE SEQUENCE [LARGE SCALE GENOMIC DNA]</scope>
    <source>
        <strain evidence="2">LaAM-08-1</strain>
    </source>
</reference>
<protein>
    <submittedName>
        <fullName evidence="1">Uncharacterized protein</fullName>
    </submittedName>
</protein>
<keyword evidence="2" id="KW-1185">Reference proteome</keyword>
<dbReference type="PANTHER" id="PTHR33099">
    <property type="entry name" value="FE2OG DIOXYGENASE DOMAIN-CONTAINING PROTEIN"/>
    <property type="match status" value="1"/>
</dbReference>
<dbReference type="HOGENOM" id="CLU_019613_0_2_1"/>